<accession>A0A6L2K108</accession>
<name>A0A6L2K108_TANCI</name>
<sequence>MSIQDMEDLKQHYKHEMDSLSNQIWIKDDPKEKMDIRFRRECEDLINEPKRYFDDTCDVPFCDNSPHLDVLNDHFEIFSDFNDDCTLSDDNSFEDIDCIKASPPDSELVSLEEVKEDILREKLLNISLFIAKIEALNDNPTLDCVLKFPSLFPIPVEDSDSFFEKFGTSLSYSDNFLPEFETFSDHTEETSGGSTTTHADNSLSEYDLFLFEIKPDQGELTSIVMEDIL</sequence>
<evidence type="ECO:0000313" key="1">
    <source>
        <dbReference type="EMBL" id="GEU42452.1"/>
    </source>
</evidence>
<dbReference type="EMBL" id="BKCJ010001570">
    <property type="protein sequence ID" value="GEU42452.1"/>
    <property type="molecule type" value="Genomic_DNA"/>
</dbReference>
<organism evidence="1">
    <name type="scientific">Tanacetum cinerariifolium</name>
    <name type="common">Dalmatian daisy</name>
    <name type="synonym">Chrysanthemum cinerariifolium</name>
    <dbReference type="NCBI Taxonomy" id="118510"/>
    <lineage>
        <taxon>Eukaryota</taxon>
        <taxon>Viridiplantae</taxon>
        <taxon>Streptophyta</taxon>
        <taxon>Embryophyta</taxon>
        <taxon>Tracheophyta</taxon>
        <taxon>Spermatophyta</taxon>
        <taxon>Magnoliopsida</taxon>
        <taxon>eudicotyledons</taxon>
        <taxon>Gunneridae</taxon>
        <taxon>Pentapetalae</taxon>
        <taxon>asterids</taxon>
        <taxon>campanulids</taxon>
        <taxon>Asterales</taxon>
        <taxon>Asteraceae</taxon>
        <taxon>Asteroideae</taxon>
        <taxon>Anthemideae</taxon>
        <taxon>Anthemidinae</taxon>
        <taxon>Tanacetum</taxon>
    </lineage>
</organism>
<reference evidence="1" key="1">
    <citation type="journal article" date="2019" name="Sci. Rep.">
        <title>Draft genome of Tanacetum cinerariifolium, the natural source of mosquito coil.</title>
        <authorList>
            <person name="Yamashiro T."/>
            <person name="Shiraishi A."/>
            <person name="Satake H."/>
            <person name="Nakayama K."/>
        </authorList>
    </citation>
    <scope>NUCLEOTIDE SEQUENCE</scope>
</reference>
<evidence type="ECO:0008006" key="2">
    <source>
        <dbReference type="Google" id="ProtNLM"/>
    </source>
</evidence>
<protein>
    <recommendedName>
        <fullName evidence="2">Reverse transcriptase domain-containing protein</fullName>
    </recommendedName>
</protein>
<proteinExistence type="predicted"/>
<gene>
    <name evidence="1" type="ORF">Tci_014430</name>
</gene>
<comment type="caution">
    <text evidence="1">The sequence shown here is derived from an EMBL/GenBank/DDBJ whole genome shotgun (WGS) entry which is preliminary data.</text>
</comment>
<dbReference type="AlphaFoldDB" id="A0A6L2K108"/>